<dbReference type="Proteomes" id="UP001150879">
    <property type="component" value="Unassembled WGS sequence"/>
</dbReference>
<evidence type="ECO:0000313" key="1">
    <source>
        <dbReference type="EMBL" id="KAJ5194238.1"/>
    </source>
</evidence>
<keyword evidence="2" id="KW-1185">Reference proteome</keyword>
<sequence>MVFAVREEEFSFLRDLADLVHSHTFVHTCGWTRSLGISKALTFGRFFQPGPNMPYHESKSLFCMVWIQPGLDAAS</sequence>
<organism evidence="1 2">
    <name type="scientific">Penicillium cf. griseofulvum</name>
    <dbReference type="NCBI Taxonomy" id="2972120"/>
    <lineage>
        <taxon>Eukaryota</taxon>
        <taxon>Fungi</taxon>
        <taxon>Dikarya</taxon>
        <taxon>Ascomycota</taxon>
        <taxon>Pezizomycotina</taxon>
        <taxon>Eurotiomycetes</taxon>
        <taxon>Eurotiomycetidae</taxon>
        <taxon>Eurotiales</taxon>
        <taxon>Aspergillaceae</taxon>
        <taxon>Penicillium</taxon>
    </lineage>
</organism>
<reference evidence="1" key="2">
    <citation type="journal article" date="2023" name="IMA Fungus">
        <title>Comparative genomic study of the Penicillium genus elucidates a diverse pangenome and 15 lateral gene transfer events.</title>
        <authorList>
            <person name="Petersen C."/>
            <person name="Sorensen T."/>
            <person name="Nielsen M.R."/>
            <person name="Sondergaard T.E."/>
            <person name="Sorensen J.L."/>
            <person name="Fitzpatrick D.A."/>
            <person name="Frisvad J.C."/>
            <person name="Nielsen K.L."/>
        </authorList>
    </citation>
    <scope>NUCLEOTIDE SEQUENCE</scope>
    <source>
        <strain evidence="1">IBT 16849</strain>
    </source>
</reference>
<reference evidence="1" key="1">
    <citation type="submission" date="2022-11" db="EMBL/GenBank/DDBJ databases">
        <authorList>
            <person name="Petersen C."/>
        </authorList>
    </citation>
    <scope>NUCLEOTIDE SEQUENCE</scope>
    <source>
        <strain evidence="1">IBT 16849</strain>
    </source>
</reference>
<protein>
    <submittedName>
        <fullName evidence="1">Uncharacterized protein</fullName>
    </submittedName>
</protein>
<proteinExistence type="predicted"/>
<gene>
    <name evidence="1" type="ORF">N7472_006704</name>
</gene>
<name>A0A9W9JCG5_9EURO</name>
<comment type="caution">
    <text evidence="1">The sequence shown here is derived from an EMBL/GenBank/DDBJ whole genome shotgun (WGS) entry which is preliminary data.</text>
</comment>
<accession>A0A9W9JCG5</accession>
<dbReference type="EMBL" id="JAPQKP010000004">
    <property type="protein sequence ID" value="KAJ5194238.1"/>
    <property type="molecule type" value="Genomic_DNA"/>
</dbReference>
<dbReference type="AlphaFoldDB" id="A0A9W9JCG5"/>
<evidence type="ECO:0000313" key="2">
    <source>
        <dbReference type="Proteomes" id="UP001150879"/>
    </source>
</evidence>